<evidence type="ECO:0000256" key="5">
    <source>
        <dbReference type="SAM" id="Phobius"/>
    </source>
</evidence>
<organism evidence="7 8">
    <name type="scientific">Clavelina lepadiformis</name>
    <name type="common">Light-bulb sea squirt</name>
    <name type="synonym">Ascidia lepadiformis</name>
    <dbReference type="NCBI Taxonomy" id="159417"/>
    <lineage>
        <taxon>Eukaryota</taxon>
        <taxon>Metazoa</taxon>
        <taxon>Chordata</taxon>
        <taxon>Tunicata</taxon>
        <taxon>Ascidiacea</taxon>
        <taxon>Aplousobranchia</taxon>
        <taxon>Clavelinidae</taxon>
        <taxon>Clavelina</taxon>
    </lineage>
</organism>
<dbReference type="Gene3D" id="1.20.1250.20">
    <property type="entry name" value="MFS general substrate transporter like domains"/>
    <property type="match status" value="1"/>
</dbReference>
<keyword evidence="4 5" id="KW-0472">Membrane</keyword>
<dbReference type="PANTHER" id="PTHR24064">
    <property type="entry name" value="SOLUTE CARRIER FAMILY 22 MEMBER"/>
    <property type="match status" value="1"/>
</dbReference>
<sequence>MNLKKLFQKPEFGFYEKRLCVLLFISGASNVFMPLQSLVNQFTPDYRCDVTEFKRNTTKQAETLDRLTDKEWNDLFLNLTIPYENKEPDVYERSSCKQYNILPDDLLNVVASNDTQLSSRPTISCSAYEFNGDARSIVTEFGLVCDQAWKKPIFTSIFMGGMVTSGIIHGLISDRFGRRIAFMLFLIGQFVIALLTSFVSSLALYGTAMFMSGIFSLSSFSASVVLGSEFVCPELRSLTYFSIGVGYSFGYMAMGAVMYFFQDWRWFLRVFALSGIVYIPYFWLVDETPLWLAAKGKVEQLQKIINKIARINKWESKRRDEMKQLLTSRSLAESSSKVCMETARHPKMLGRLIIAAFSWFVASLTYYALALNGSSLSANRFLNVFYGGVAELAGLLLFYMVVDSKGRRTSYMVIMGLCGIGVAVAPFIENGTLLSVLTMSSKILVTAAFALIFMYVGEFFPTPARQSFTGVCFSSARVGGTIAPFVIYAGENGEIIIPSLVMAGIILLSTASYAFLPETRKERLPQNVEESIKMNGLIEITCCYNNIDDDDKQSRLNDKTNNPEKFQQDCEI</sequence>
<evidence type="ECO:0000256" key="1">
    <source>
        <dbReference type="ARBA" id="ARBA00004141"/>
    </source>
</evidence>
<keyword evidence="3 5" id="KW-1133">Transmembrane helix</keyword>
<dbReference type="Pfam" id="PF00083">
    <property type="entry name" value="Sugar_tr"/>
    <property type="match status" value="1"/>
</dbReference>
<dbReference type="PROSITE" id="PS50850">
    <property type="entry name" value="MFS"/>
    <property type="match status" value="1"/>
</dbReference>
<feature type="transmembrane region" description="Helical" evidence="5">
    <location>
        <begin position="205"/>
        <end position="226"/>
    </location>
</feature>
<dbReference type="Proteomes" id="UP001642483">
    <property type="component" value="Unassembled WGS sequence"/>
</dbReference>
<comment type="subcellular location">
    <subcellularLocation>
        <location evidence="1">Membrane</location>
        <topology evidence="1">Multi-pass membrane protein</topology>
    </subcellularLocation>
</comment>
<name>A0ABP0GL62_CLALP</name>
<feature type="domain" description="Major facilitator superfamily (MFS) profile" evidence="6">
    <location>
        <begin position="100"/>
        <end position="521"/>
    </location>
</feature>
<evidence type="ECO:0000313" key="8">
    <source>
        <dbReference type="Proteomes" id="UP001642483"/>
    </source>
</evidence>
<feature type="transmembrane region" description="Helical" evidence="5">
    <location>
        <begin position="153"/>
        <end position="173"/>
    </location>
</feature>
<evidence type="ECO:0000256" key="2">
    <source>
        <dbReference type="ARBA" id="ARBA00022692"/>
    </source>
</evidence>
<dbReference type="InterPro" id="IPR036259">
    <property type="entry name" value="MFS_trans_sf"/>
</dbReference>
<evidence type="ECO:0000313" key="7">
    <source>
        <dbReference type="EMBL" id="CAK8692467.1"/>
    </source>
</evidence>
<feature type="transmembrane region" description="Helical" evidence="5">
    <location>
        <begin position="180"/>
        <end position="199"/>
    </location>
</feature>
<comment type="caution">
    <text evidence="7">The sequence shown here is derived from an EMBL/GenBank/DDBJ whole genome shotgun (WGS) entry which is preliminary data.</text>
</comment>
<feature type="transmembrane region" description="Helical" evidence="5">
    <location>
        <begin position="495"/>
        <end position="516"/>
    </location>
</feature>
<evidence type="ECO:0000256" key="4">
    <source>
        <dbReference type="ARBA" id="ARBA00023136"/>
    </source>
</evidence>
<feature type="transmembrane region" description="Helical" evidence="5">
    <location>
        <begin position="381"/>
        <end position="402"/>
    </location>
</feature>
<feature type="transmembrane region" description="Helical" evidence="5">
    <location>
        <begin position="468"/>
        <end position="489"/>
    </location>
</feature>
<feature type="transmembrane region" description="Helical" evidence="5">
    <location>
        <begin position="349"/>
        <end position="369"/>
    </location>
</feature>
<feature type="transmembrane region" description="Helical" evidence="5">
    <location>
        <begin position="238"/>
        <end position="260"/>
    </location>
</feature>
<evidence type="ECO:0000256" key="3">
    <source>
        <dbReference type="ARBA" id="ARBA00022989"/>
    </source>
</evidence>
<dbReference type="SUPFAM" id="SSF103473">
    <property type="entry name" value="MFS general substrate transporter"/>
    <property type="match status" value="1"/>
</dbReference>
<dbReference type="InterPro" id="IPR020846">
    <property type="entry name" value="MFS_dom"/>
</dbReference>
<gene>
    <name evidence="7" type="ORF">CVLEPA_LOCUS25731</name>
</gene>
<keyword evidence="2 5" id="KW-0812">Transmembrane</keyword>
<feature type="transmembrane region" description="Helical" evidence="5">
    <location>
        <begin position="266"/>
        <end position="285"/>
    </location>
</feature>
<feature type="transmembrane region" description="Helical" evidence="5">
    <location>
        <begin position="434"/>
        <end position="456"/>
    </location>
</feature>
<dbReference type="InterPro" id="IPR005828">
    <property type="entry name" value="MFS_sugar_transport-like"/>
</dbReference>
<dbReference type="EMBL" id="CAWYQH010000130">
    <property type="protein sequence ID" value="CAK8692467.1"/>
    <property type="molecule type" value="Genomic_DNA"/>
</dbReference>
<keyword evidence="8" id="KW-1185">Reference proteome</keyword>
<proteinExistence type="predicted"/>
<protein>
    <recommendedName>
        <fullName evidence="6">Major facilitator superfamily (MFS) profile domain-containing protein</fullName>
    </recommendedName>
</protein>
<accession>A0ABP0GL62</accession>
<feature type="transmembrane region" description="Helical" evidence="5">
    <location>
        <begin position="409"/>
        <end position="428"/>
    </location>
</feature>
<evidence type="ECO:0000259" key="6">
    <source>
        <dbReference type="PROSITE" id="PS50850"/>
    </source>
</evidence>
<reference evidence="7 8" key="1">
    <citation type="submission" date="2024-02" db="EMBL/GenBank/DDBJ databases">
        <authorList>
            <person name="Daric V."/>
            <person name="Darras S."/>
        </authorList>
    </citation>
    <scope>NUCLEOTIDE SEQUENCE [LARGE SCALE GENOMIC DNA]</scope>
</reference>